<dbReference type="GO" id="GO:0003866">
    <property type="term" value="F:3-phosphoshikimate 1-carboxyvinyltransferase activity"/>
    <property type="evidence" value="ECO:0007669"/>
    <property type="project" value="UniProtKB-UniRule"/>
</dbReference>
<feature type="binding site" evidence="8">
    <location>
        <position position="197"/>
    </location>
    <ligand>
        <name>3-phosphoshikimate</name>
        <dbReference type="ChEBI" id="CHEBI:145989"/>
    </ligand>
</feature>
<evidence type="ECO:0000256" key="1">
    <source>
        <dbReference type="ARBA" id="ARBA00004811"/>
    </source>
</evidence>
<comment type="catalytic activity">
    <reaction evidence="7">
        <text>3-phosphoshikimate + phosphoenolpyruvate = 5-O-(1-carboxyvinyl)-3-phosphoshikimate + phosphate</text>
        <dbReference type="Rhea" id="RHEA:21256"/>
        <dbReference type="ChEBI" id="CHEBI:43474"/>
        <dbReference type="ChEBI" id="CHEBI:57701"/>
        <dbReference type="ChEBI" id="CHEBI:58702"/>
        <dbReference type="ChEBI" id="CHEBI:145989"/>
        <dbReference type="EC" id="2.5.1.19"/>
    </reaction>
    <physiologicalReaction direction="left-to-right" evidence="7">
        <dbReference type="Rhea" id="RHEA:21257"/>
    </physiologicalReaction>
</comment>
<organism evidence="10 11">
    <name type="scientific">Ornithinicoccus hortensis</name>
    <dbReference type="NCBI Taxonomy" id="82346"/>
    <lineage>
        <taxon>Bacteria</taxon>
        <taxon>Bacillati</taxon>
        <taxon>Actinomycetota</taxon>
        <taxon>Actinomycetes</taxon>
        <taxon>Micrococcales</taxon>
        <taxon>Intrasporangiaceae</taxon>
        <taxon>Ornithinicoccus</taxon>
    </lineage>
</organism>
<feature type="binding site" evidence="8">
    <location>
        <position position="345"/>
    </location>
    <ligand>
        <name>phosphoenolpyruvate</name>
        <dbReference type="ChEBI" id="CHEBI:58702"/>
    </ligand>
</feature>
<dbReference type="GO" id="GO:0008652">
    <property type="term" value="P:amino acid biosynthetic process"/>
    <property type="evidence" value="ECO:0007669"/>
    <property type="project" value="UniProtKB-KW"/>
</dbReference>
<evidence type="ECO:0000256" key="2">
    <source>
        <dbReference type="ARBA" id="ARBA00009948"/>
    </source>
</evidence>
<dbReference type="PROSITE" id="PS00885">
    <property type="entry name" value="EPSP_SYNTHASE_2"/>
    <property type="match status" value="1"/>
</dbReference>
<keyword evidence="11" id="KW-1185">Reference proteome</keyword>
<comment type="pathway">
    <text evidence="1 8">Metabolic intermediate biosynthesis; chorismate biosynthesis; chorismate from D-erythrose 4-phosphate and phosphoenolpyruvate: step 6/7.</text>
</comment>
<evidence type="ECO:0000256" key="5">
    <source>
        <dbReference type="ARBA" id="ARBA00022679"/>
    </source>
</evidence>
<evidence type="ECO:0000256" key="7">
    <source>
        <dbReference type="ARBA" id="ARBA00044633"/>
    </source>
</evidence>
<dbReference type="SUPFAM" id="SSF55205">
    <property type="entry name" value="EPT/RTPC-like"/>
    <property type="match status" value="1"/>
</dbReference>
<sequence>MTAWPAPASDRPVHGAVTVPGSKSLTNRYLLLAALADGPSTLRGPLVSRDTLLMLQAVQSLGVQVERSADDDRWTLTPPATLRAGTRIDCGLAGTVIRFVPPVAALADGEVAFDGDAEARVRPVGPLLEGLRQLGIRIEDEGRGTLPFTVHGTGSVRGGEVQVDASASSQFVSALLLAGARFTEGLLLRHTGASLPSVPHIDMTLQVLREAGVRAARLSEATWVVDHGPVHGLSVRVEPDLSTAAPLLAAAAVTGGQVMLRHWPEETTQGGAAFRVILEQFGARTEWTEEGLTVEGPGRDALRGVDLDLHEVGELTPVVAAVAALAQGPSVLRGVAHLRGHETDRLAALEAELGRMGCGVEQTPDGLRITPAPLRPAVLQTYHDHRMAQAAAVLGLAVPGTEIENVETTDKTFPGFAAAWTDLVHG</sequence>
<dbReference type="EC" id="2.5.1.19" evidence="8"/>
<dbReference type="PANTHER" id="PTHR21090:SF5">
    <property type="entry name" value="PENTAFUNCTIONAL AROM POLYPEPTIDE"/>
    <property type="match status" value="1"/>
</dbReference>
<feature type="active site" description="Proton acceptor" evidence="8">
    <location>
        <position position="314"/>
    </location>
</feature>
<comment type="caution">
    <text evidence="10">The sequence shown here is derived from an EMBL/GenBank/DDBJ whole genome shotgun (WGS) entry which is preliminary data.</text>
</comment>
<dbReference type="Proteomes" id="UP000319516">
    <property type="component" value="Unassembled WGS sequence"/>
</dbReference>
<feature type="binding site" evidence="8">
    <location>
        <position position="94"/>
    </location>
    <ligand>
        <name>phosphoenolpyruvate</name>
        <dbReference type="ChEBI" id="CHEBI:58702"/>
    </ligand>
</feature>
<evidence type="ECO:0000256" key="4">
    <source>
        <dbReference type="ARBA" id="ARBA00022605"/>
    </source>
</evidence>
<dbReference type="FunFam" id="3.65.10.10:FF:000011">
    <property type="entry name" value="3-phosphoshikimate 1-carboxyvinyltransferase"/>
    <property type="match status" value="1"/>
</dbReference>
<dbReference type="PANTHER" id="PTHR21090">
    <property type="entry name" value="AROM/DEHYDROQUINATE SYNTHASE"/>
    <property type="match status" value="1"/>
</dbReference>
<proteinExistence type="inferred from homology"/>
<dbReference type="NCBIfam" id="TIGR01356">
    <property type="entry name" value="aroA"/>
    <property type="match status" value="1"/>
</dbReference>
<feature type="binding site" evidence="8">
    <location>
        <position position="122"/>
    </location>
    <ligand>
        <name>phosphoenolpyruvate</name>
        <dbReference type="ChEBI" id="CHEBI:58702"/>
    </ligand>
</feature>
<feature type="binding site" evidence="8">
    <location>
        <position position="170"/>
    </location>
    <ligand>
        <name>3-phosphoshikimate</name>
        <dbReference type="ChEBI" id="CHEBI:145989"/>
    </ligand>
</feature>
<evidence type="ECO:0000256" key="6">
    <source>
        <dbReference type="ARBA" id="ARBA00023141"/>
    </source>
</evidence>
<evidence type="ECO:0000259" key="9">
    <source>
        <dbReference type="Pfam" id="PF00275"/>
    </source>
</evidence>
<dbReference type="InterPro" id="IPR023193">
    <property type="entry name" value="EPSP_synthase_CS"/>
</dbReference>
<dbReference type="PROSITE" id="PS00104">
    <property type="entry name" value="EPSP_SYNTHASE_1"/>
    <property type="match status" value="1"/>
</dbReference>
<keyword evidence="4 8" id="KW-0028">Amino-acid biosynthesis</keyword>
<accession>A0A542YQ55</accession>
<evidence type="ECO:0000313" key="10">
    <source>
        <dbReference type="EMBL" id="TQL50189.1"/>
    </source>
</evidence>
<keyword evidence="5 8" id="KW-0808">Transferase</keyword>
<evidence type="ECO:0000256" key="3">
    <source>
        <dbReference type="ARBA" id="ARBA00022490"/>
    </source>
</evidence>
<keyword evidence="3 8" id="KW-0963">Cytoplasm</keyword>
<dbReference type="UniPathway" id="UPA00053">
    <property type="reaction ID" value="UER00089"/>
</dbReference>
<protein>
    <recommendedName>
        <fullName evidence="8">3-phosphoshikimate 1-carboxyvinyltransferase</fullName>
        <ecNumber evidence="8">2.5.1.19</ecNumber>
    </recommendedName>
    <alternativeName>
        <fullName evidence="8">5-enolpyruvylshikimate-3-phosphate synthase</fullName>
        <shortName evidence="8">EPSP synthase</shortName>
        <shortName evidence="8">EPSPS</shortName>
    </alternativeName>
</protein>
<dbReference type="RefSeq" id="WP_228393453.1">
    <property type="nucleotide sequence ID" value="NZ_BAAAIK010000004.1"/>
</dbReference>
<dbReference type="InterPro" id="IPR013792">
    <property type="entry name" value="RNA3'P_cycl/enolpyr_Trfase_a/b"/>
</dbReference>
<comment type="subcellular location">
    <subcellularLocation>
        <location evidence="8">Cytoplasm</location>
    </subcellularLocation>
</comment>
<feature type="domain" description="Enolpyruvate transferase" evidence="9">
    <location>
        <begin position="11"/>
        <end position="417"/>
    </location>
</feature>
<dbReference type="HAMAP" id="MF_00210">
    <property type="entry name" value="EPSP_synth"/>
    <property type="match status" value="1"/>
</dbReference>
<feature type="binding site" evidence="8">
    <location>
        <position position="168"/>
    </location>
    <ligand>
        <name>3-phosphoshikimate</name>
        <dbReference type="ChEBI" id="CHEBI:145989"/>
    </ligand>
</feature>
<dbReference type="GO" id="GO:0009423">
    <property type="term" value="P:chorismate biosynthetic process"/>
    <property type="evidence" value="ECO:0007669"/>
    <property type="project" value="UniProtKB-UniRule"/>
</dbReference>
<feature type="binding site" evidence="8">
    <location>
        <position position="28"/>
    </location>
    <ligand>
        <name>3-phosphoshikimate</name>
        <dbReference type="ChEBI" id="CHEBI:145989"/>
    </ligand>
</feature>
<comment type="caution">
    <text evidence="8">Lacks conserved residue(s) required for the propagation of feature annotation.</text>
</comment>
<dbReference type="EMBL" id="VFOP01000001">
    <property type="protein sequence ID" value="TQL50189.1"/>
    <property type="molecule type" value="Genomic_DNA"/>
</dbReference>
<dbReference type="InterPro" id="IPR036968">
    <property type="entry name" value="Enolpyruvate_Tfrase_sf"/>
</dbReference>
<feature type="binding site" evidence="8">
    <location>
        <position position="23"/>
    </location>
    <ligand>
        <name>phosphoenolpyruvate</name>
        <dbReference type="ChEBI" id="CHEBI:58702"/>
    </ligand>
</feature>
<dbReference type="InterPro" id="IPR006264">
    <property type="entry name" value="EPSP_synthase"/>
</dbReference>
<keyword evidence="6 8" id="KW-0057">Aromatic amino acid biosynthesis</keyword>
<feature type="binding site" evidence="8">
    <location>
        <position position="341"/>
    </location>
    <ligand>
        <name>3-phosphoshikimate</name>
        <dbReference type="ChEBI" id="CHEBI:145989"/>
    </ligand>
</feature>
<feature type="binding site" evidence="8">
    <location>
        <position position="24"/>
    </location>
    <ligand>
        <name>3-phosphoshikimate</name>
        <dbReference type="ChEBI" id="CHEBI:145989"/>
    </ligand>
</feature>
<feature type="binding site" evidence="8">
    <location>
        <position position="386"/>
    </location>
    <ligand>
        <name>phosphoenolpyruvate</name>
        <dbReference type="ChEBI" id="CHEBI:58702"/>
    </ligand>
</feature>
<feature type="binding site" evidence="8">
    <location>
        <position position="23"/>
    </location>
    <ligand>
        <name>3-phosphoshikimate</name>
        <dbReference type="ChEBI" id="CHEBI:145989"/>
    </ligand>
</feature>
<name>A0A542YQ55_9MICO</name>
<dbReference type="GO" id="GO:0009073">
    <property type="term" value="P:aromatic amino acid family biosynthetic process"/>
    <property type="evidence" value="ECO:0007669"/>
    <property type="project" value="UniProtKB-KW"/>
</dbReference>
<reference evidence="10 11" key="1">
    <citation type="submission" date="2019-06" db="EMBL/GenBank/DDBJ databases">
        <title>Sequencing the genomes of 1000 actinobacteria strains.</title>
        <authorList>
            <person name="Klenk H.-P."/>
        </authorList>
    </citation>
    <scope>NUCLEOTIDE SEQUENCE [LARGE SCALE GENOMIC DNA]</scope>
    <source>
        <strain evidence="10 11">DSM 12335</strain>
    </source>
</reference>
<feature type="binding site" evidence="8">
    <location>
        <position position="314"/>
    </location>
    <ligand>
        <name>3-phosphoshikimate</name>
        <dbReference type="ChEBI" id="CHEBI:145989"/>
    </ligand>
</feature>
<dbReference type="InterPro" id="IPR001986">
    <property type="entry name" value="Enolpyruvate_Tfrase_dom"/>
</dbReference>
<comment type="subunit">
    <text evidence="8">Monomer.</text>
</comment>
<dbReference type="CDD" id="cd01556">
    <property type="entry name" value="EPSP_synthase"/>
    <property type="match status" value="1"/>
</dbReference>
<feature type="binding site" evidence="8">
    <location>
        <position position="411"/>
    </location>
    <ligand>
        <name>phosphoenolpyruvate</name>
        <dbReference type="ChEBI" id="CHEBI:58702"/>
    </ligand>
</feature>
<dbReference type="Gene3D" id="3.65.10.10">
    <property type="entry name" value="Enolpyruvate transferase domain"/>
    <property type="match status" value="2"/>
</dbReference>
<dbReference type="FunFam" id="3.65.10.10:FF:000010">
    <property type="entry name" value="3-phosphoshikimate 1-carboxyvinyltransferase"/>
    <property type="match status" value="1"/>
</dbReference>
<dbReference type="PIRSF" id="PIRSF000505">
    <property type="entry name" value="EPSPS"/>
    <property type="match status" value="1"/>
</dbReference>
<dbReference type="AlphaFoldDB" id="A0A542YQ55"/>
<feature type="binding site" evidence="8">
    <location>
        <position position="170"/>
    </location>
    <ligand>
        <name>phosphoenolpyruvate</name>
        <dbReference type="ChEBI" id="CHEBI:58702"/>
    </ligand>
</feature>
<comment type="similarity">
    <text evidence="2 8">Belongs to the EPSP synthase family.</text>
</comment>
<evidence type="ECO:0000313" key="11">
    <source>
        <dbReference type="Proteomes" id="UP000319516"/>
    </source>
</evidence>
<evidence type="ECO:0000256" key="8">
    <source>
        <dbReference type="HAMAP-Rule" id="MF_00210"/>
    </source>
</evidence>
<gene>
    <name evidence="8" type="primary">aroA</name>
    <name evidence="10" type="ORF">FB467_1293</name>
</gene>
<feature type="binding site" evidence="8">
    <location>
        <position position="169"/>
    </location>
    <ligand>
        <name>3-phosphoshikimate</name>
        <dbReference type="ChEBI" id="CHEBI:145989"/>
    </ligand>
</feature>
<comment type="function">
    <text evidence="8">Catalyzes the transfer of the enolpyruvyl moiety of phosphoenolpyruvate (PEP) to the 5-hydroxyl of shikimate-3-phosphate (S3P) to produce enolpyruvyl shikimate-3-phosphate and inorganic phosphate.</text>
</comment>
<dbReference type="Pfam" id="PF00275">
    <property type="entry name" value="EPSP_synthase"/>
    <property type="match status" value="1"/>
</dbReference>
<dbReference type="GO" id="GO:0005737">
    <property type="term" value="C:cytoplasm"/>
    <property type="evidence" value="ECO:0007669"/>
    <property type="project" value="UniProtKB-SubCell"/>
</dbReference>